<dbReference type="InterPro" id="IPR028204">
    <property type="entry name" value="Tricorn_C1"/>
</dbReference>
<dbReference type="Pfam" id="PF26550">
    <property type="entry name" value="Tricorn_2nd"/>
    <property type="match status" value="1"/>
</dbReference>
<evidence type="ECO:0000256" key="3">
    <source>
        <dbReference type="ARBA" id="ARBA00022490"/>
    </source>
</evidence>
<dbReference type="Proteomes" id="UP000319342">
    <property type="component" value="Chromosome"/>
</dbReference>
<evidence type="ECO:0000256" key="7">
    <source>
        <dbReference type="PIRNR" id="PIRNR036421"/>
    </source>
</evidence>
<reference evidence="11 12" key="1">
    <citation type="submission" date="2019-02" db="EMBL/GenBank/DDBJ databases">
        <title>Deep-cultivation of Planctomycetes and their phenomic and genomic characterization uncovers novel biology.</title>
        <authorList>
            <person name="Wiegand S."/>
            <person name="Jogler M."/>
            <person name="Boedeker C."/>
            <person name="Pinto D."/>
            <person name="Vollmers J."/>
            <person name="Rivas-Marin E."/>
            <person name="Kohn T."/>
            <person name="Peeters S.H."/>
            <person name="Heuer A."/>
            <person name="Rast P."/>
            <person name="Oberbeckmann S."/>
            <person name="Bunk B."/>
            <person name="Jeske O."/>
            <person name="Meyerdierks A."/>
            <person name="Storesund J.E."/>
            <person name="Kallscheuer N."/>
            <person name="Luecker S."/>
            <person name="Lage O.M."/>
            <person name="Pohl T."/>
            <person name="Merkel B.J."/>
            <person name="Hornburger P."/>
            <person name="Mueller R.-W."/>
            <person name="Bruemmer F."/>
            <person name="Labrenz M."/>
            <person name="Spormann A.M."/>
            <person name="Op den Camp H."/>
            <person name="Overmann J."/>
            <person name="Amann R."/>
            <person name="Jetten M.S.M."/>
            <person name="Mascher T."/>
            <person name="Medema M.H."/>
            <person name="Devos D.P."/>
            <person name="Kaster A.-K."/>
            <person name="Ovreas L."/>
            <person name="Rohde M."/>
            <person name="Galperin M.Y."/>
            <person name="Jogler C."/>
        </authorList>
    </citation>
    <scope>NUCLEOTIDE SEQUENCE [LARGE SCALE GENOMIC DNA]</scope>
    <source>
        <strain evidence="11 12">Pla163</strain>
    </source>
</reference>
<keyword evidence="5 7" id="KW-0378">Hydrolase</keyword>
<dbReference type="PANTHER" id="PTHR43253:SF1">
    <property type="entry name" value="TRICORN PROTEASE HOMOLOG 2-RELATED"/>
    <property type="match status" value="1"/>
</dbReference>
<dbReference type="Pfam" id="PF14685">
    <property type="entry name" value="PDZ_Tricorn"/>
    <property type="match status" value="1"/>
</dbReference>
<dbReference type="InterPro" id="IPR029045">
    <property type="entry name" value="ClpP/crotonase-like_dom_sf"/>
</dbReference>
<dbReference type="Pfam" id="PF26549">
    <property type="entry name" value="Tricorn_N"/>
    <property type="match status" value="1"/>
</dbReference>
<dbReference type="Pfam" id="PF14684">
    <property type="entry name" value="Tricorn_C1"/>
    <property type="match status" value="1"/>
</dbReference>
<feature type="domain" description="Tail specific protease" evidence="10">
    <location>
        <begin position="922"/>
        <end position="1114"/>
    </location>
</feature>
<sequence length="1165" mass="125433">MLIEVLLLALLPEPTNVGVAQDEPRPSVSSSVSPSAVMLRYPDVSQDRIAFRYAGDLWLVPREGGTASRLTSAAGGEAFPSFSPDGSRIAFMASYDGGSDLYVMPTEGGIPERVTFHPGQEILCDWTPDGERLLYWSTEAAGMARAPRMMTVDVDGGQPEALPPAYGVFGSIDETGEWLAYTPSGREFRTWKRYQGGLAQDVWLYNLLTGASRRVTDFPGTDAQPMWHGRTLLFVSDRGPDGVLNLFSYDLDTEATTQLTQFTEFGVRFASVGPTDVVFENGGRLYRYDLVENALVAVDVVIPGDRPNLRPERLQLADDVASASPGPTGARVVIEARGELFDAPADEGFTRALTRSSGVAERSPAWSPDGAWIAYFSDRTGEYELTVKRADGGDFEGANEHGERTLSNLGAGFRSNITWAPDAHKLVFTDNAGQLWLATCDDWGSGDVTIATIAVDPAGNPLGASWSPGSDWLTYSHKHPVTRNGAVFLHELATGTTTCVTSGAFDDSSPAFGANGDFLYYASARHFTGALYADQDSTWIYNGTQVLIAVPLRADVDVPLVPTNDEEPIETDEDASDDGAAADDEPADDASDAADDASDDTSDDTSDDDTSDDGTSDDGTSDDGATEADDGASEVDADDEETDEALVIDVDGFEARGIQIPIDPGRISALVGTSKGLLFVRTTPRGVSGAPRLVLLDTEEWEEATVIERLSGFDVCSRADKLLLMRGNSIAIVDLAPGQSFDETVDLGGLVAQIDPRAEWRQMLIDTWRLFRDYFYQESMHGLDWPAVRERYLAALFDATSREDLAFLTGEMMAELNVGHAYNGRVAPSGPAAPDGPTAGLLGADFARVGERVSIARLLAGGSYDTDARNPLAHTQVEVGHLLLAVDGVPVDASRSVNEALLGTAGRTTQLTFASDPGDVEGSRYDVLVEPLASESSLRYRDWVRRNRERVHELSDGRIGYVHVPDTGASGQNELVRQMQGAIHAPALLVDERWNGGGQIPTRFVELLDRPLVNRWAVRHGEDWDWPPDGHFGPKAMLINGWAGSGGDAFPYYFRQAGLGKLIGRRTWGGLVGLSGNPALIDGTSHSIPTFGFYELDGTWGIEGHGVDPDIEVMDDPSALARGEDPQLEAAVAHLLSELERAPFVPPARPKGPDRAGSGVADEDR</sequence>
<feature type="active site" description="Charge relay system" evidence="8">
    <location>
        <position position="820"/>
    </location>
</feature>
<evidence type="ECO:0000256" key="8">
    <source>
        <dbReference type="PIRSR" id="PIRSR036421-1"/>
    </source>
</evidence>
<comment type="function">
    <text evidence="7">Degrades oligopeptides.</text>
</comment>
<feature type="active site" description="Nucleophile" evidence="8">
    <location>
        <position position="1045"/>
    </location>
</feature>
<dbReference type="EMBL" id="CP036290">
    <property type="protein sequence ID" value="QDU85469.1"/>
    <property type="molecule type" value="Genomic_DNA"/>
</dbReference>
<keyword evidence="6 7" id="KW-0720">Serine protease</keyword>
<dbReference type="Gene3D" id="2.130.10.10">
    <property type="entry name" value="YVTN repeat-like/Quinoprotein amine dehydrogenase"/>
    <property type="match status" value="2"/>
</dbReference>
<feature type="region of interest" description="Disordered" evidence="9">
    <location>
        <begin position="560"/>
        <end position="643"/>
    </location>
</feature>
<feature type="region of interest" description="Disordered" evidence="9">
    <location>
        <begin position="1142"/>
        <end position="1165"/>
    </location>
</feature>
<dbReference type="Gene3D" id="2.30.42.10">
    <property type="match status" value="1"/>
</dbReference>
<evidence type="ECO:0000256" key="6">
    <source>
        <dbReference type="ARBA" id="ARBA00022825"/>
    </source>
</evidence>
<comment type="subcellular location">
    <subcellularLocation>
        <location evidence="1 7">Cytoplasm</location>
    </subcellularLocation>
</comment>
<organism evidence="11 12">
    <name type="scientific">Rohdeia mirabilis</name>
    <dbReference type="NCBI Taxonomy" id="2528008"/>
    <lineage>
        <taxon>Bacteria</taxon>
        <taxon>Pseudomonadati</taxon>
        <taxon>Planctomycetota</taxon>
        <taxon>Planctomycetia</taxon>
        <taxon>Planctomycetia incertae sedis</taxon>
        <taxon>Rohdeia</taxon>
    </lineage>
</organism>
<evidence type="ECO:0000256" key="1">
    <source>
        <dbReference type="ARBA" id="ARBA00004496"/>
    </source>
</evidence>
<dbReference type="SMART" id="SM00245">
    <property type="entry name" value="TSPc"/>
    <property type="match status" value="1"/>
</dbReference>
<dbReference type="InterPro" id="IPR029414">
    <property type="entry name" value="Tricorn_PDZ"/>
</dbReference>
<dbReference type="GO" id="GO:0006508">
    <property type="term" value="P:proteolysis"/>
    <property type="evidence" value="ECO:0007669"/>
    <property type="project" value="UniProtKB-UniRule"/>
</dbReference>
<dbReference type="Gene3D" id="2.120.10.60">
    <property type="entry name" value="Tricorn protease N-terminal domain"/>
    <property type="match status" value="1"/>
</dbReference>
<evidence type="ECO:0000256" key="9">
    <source>
        <dbReference type="SAM" id="MobiDB-lite"/>
    </source>
</evidence>
<dbReference type="InterPro" id="IPR012393">
    <property type="entry name" value="Tricorn_protease"/>
</dbReference>
<protein>
    <recommendedName>
        <fullName evidence="7">Tricorn protease homolog</fullName>
        <ecNumber evidence="7">3.4.21.-</ecNumber>
    </recommendedName>
</protein>
<dbReference type="Gene3D" id="3.90.226.10">
    <property type="entry name" value="2-enoyl-CoA Hydratase, Chain A, domain 1"/>
    <property type="match status" value="1"/>
</dbReference>
<proteinExistence type="inferred from homology"/>
<feature type="compositionally biased region" description="Acidic residues" evidence="9">
    <location>
        <begin position="564"/>
        <end position="643"/>
    </location>
</feature>
<dbReference type="OrthoDB" id="269409at2"/>
<dbReference type="AlphaFoldDB" id="A0A518D1Z2"/>
<dbReference type="CDD" id="cd07562">
    <property type="entry name" value="Peptidase_S41_TRI"/>
    <property type="match status" value="1"/>
</dbReference>
<dbReference type="PANTHER" id="PTHR43253">
    <property type="entry name" value="TRICORN PROTEASE HOMOLOG 2-RELATED"/>
    <property type="match status" value="1"/>
</dbReference>
<dbReference type="SUPFAM" id="SSF52096">
    <property type="entry name" value="ClpP/crotonase"/>
    <property type="match status" value="1"/>
</dbReference>
<dbReference type="SUPFAM" id="SSF82171">
    <property type="entry name" value="DPP6 N-terminal domain-like"/>
    <property type="match status" value="1"/>
</dbReference>
<feature type="active site" description="Charge relay system" evidence="8">
    <location>
        <position position="1103"/>
    </location>
</feature>
<dbReference type="Gene3D" id="3.30.750.44">
    <property type="match status" value="1"/>
</dbReference>
<comment type="similarity">
    <text evidence="2 7">Belongs to the peptidase S41B family.</text>
</comment>
<accession>A0A518D1Z2</accession>
<evidence type="ECO:0000256" key="4">
    <source>
        <dbReference type="ARBA" id="ARBA00022670"/>
    </source>
</evidence>
<dbReference type="GO" id="GO:0005737">
    <property type="term" value="C:cytoplasm"/>
    <property type="evidence" value="ECO:0007669"/>
    <property type="project" value="UniProtKB-SubCell"/>
</dbReference>
<evidence type="ECO:0000256" key="5">
    <source>
        <dbReference type="ARBA" id="ARBA00022801"/>
    </source>
</evidence>
<evidence type="ECO:0000256" key="2">
    <source>
        <dbReference type="ARBA" id="ARBA00008524"/>
    </source>
</evidence>
<keyword evidence="12" id="KW-1185">Reference proteome</keyword>
<dbReference type="InterPro" id="IPR036034">
    <property type="entry name" value="PDZ_sf"/>
</dbReference>
<dbReference type="Pfam" id="PF03572">
    <property type="entry name" value="Peptidase_S41"/>
    <property type="match status" value="1"/>
</dbReference>
<dbReference type="EC" id="3.4.21.-" evidence="7"/>
<evidence type="ECO:0000313" key="11">
    <source>
        <dbReference type="EMBL" id="QDU85469.1"/>
    </source>
</evidence>
<keyword evidence="4 7" id="KW-0645">Protease</keyword>
<dbReference type="RefSeq" id="WP_145188878.1">
    <property type="nucleotide sequence ID" value="NZ_CP036290.1"/>
</dbReference>
<dbReference type="PIRSF" id="PIRSF036421">
    <property type="entry name" value="Tricorn_protease"/>
    <property type="match status" value="1"/>
</dbReference>
<dbReference type="InterPro" id="IPR015943">
    <property type="entry name" value="WD40/YVTN_repeat-like_dom_sf"/>
</dbReference>
<dbReference type="SUPFAM" id="SSF50156">
    <property type="entry name" value="PDZ domain-like"/>
    <property type="match status" value="1"/>
</dbReference>
<dbReference type="SUPFAM" id="SSF69304">
    <property type="entry name" value="Tricorn protease N-terminal domain"/>
    <property type="match status" value="1"/>
</dbReference>
<dbReference type="GO" id="GO:0008236">
    <property type="term" value="F:serine-type peptidase activity"/>
    <property type="evidence" value="ECO:0007669"/>
    <property type="project" value="UniProtKB-UniRule"/>
</dbReference>
<evidence type="ECO:0000259" key="10">
    <source>
        <dbReference type="SMART" id="SM00245"/>
    </source>
</evidence>
<dbReference type="InterPro" id="IPR005151">
    <property type="entry name" value="Tail-specific_protease"/>
</dbReference>
<evidence type="ECO:0000313" key="12">
    <source>
        <dbReference type="Proteomes" id="UP000319342"/>
    </source>
</evidence>
<name>A0A518D1Z2_9BACT</name>
<gene>
    <name evidence="11" type="ORF">Pla163_26000</name>
</gene>
<keyword evidence="3 7" id="KW-0963">Cytoplasm</keyword>